<dbReference type="AlphaFoldDB" id="A0A5M3VWA5"/>
<evidence type="ECO:0000256" key="5">
    <source>
        <dbReference type="ARBA" id="ARBA00023163"/>
    </source>
</evidence>
<feature type="domain" description="RNA polymerase sigma-70 region 2" evidence="6">
    <location>
        <begin position="44"/>
        <end position="109"/>
    </location>
</feature>
<keyword evidence="3" id="KW-0805">Transcription regulation</keyword>
<dbReference type="EMBL" id="BLAD01000044">
    <property type="protein sequence ID" value="GES00240.1"/>
    <property type="molecule type" value="Genomic_DNA"/>
</dbReference>
<evidence type="ECO:0000256" key="3">
    <source>
        <dbReference type="ARBA" id="ARBA00023015"/>
    </source>
</evidence>
<dbReference type="InterPro" id="IPR037401">
    <property type="entry name" value="SnoaL-like"/>
</dbReference>
<dbReference type="PANTHER" id="PTHR43133:SF65">
    <property type="entry name" value="ECF RNA POLYMERASE SIGMA FACTOR SIGG"/>
    <property type="match status" value="1"/>
</dbReference>
<dbReference type="InterPro" id="IPR039425">
    <property type="entry name" value="RNA_pol_sigma-70-like"/>
</dbReference>
<evidence type="ECO:0000256" key="4">
    <source>
        <dbReference type="ARBA" id="ARBA00023082"/>
    </source>
</evidence>
<dbReference type="InterPro" id="IPR032710">
    <property type="entry name" value="NTF2-like_dom_sf"/>
</dbReference>
<dbReference type="SUPFAM" id="SSF88659">
    <property type="entry name" value="Sigma3 and sigma4 domains of RNA polymerase sigma factors"/>
    <property type="match status" value="1"/>
</dbReference>
<comment type="similarity">
    <text evidence="1">Belongs to the sigma-70 factor family. ECF subfamily.</text>
</comment>
<proteinExistence type="inferred from homology"/>
<dbReference type="GO" id="GO:0016987">
    <property type="term" value="F:sigma factor activity"/>
    <property type="evidence" value="ECO:0007669"/>
    <property type="project" value="UniProtKB-KW"/>
</dbReference>
<keyword evidence="4" id="KW-0731">Sigma factor</keyword>
<keyword evidence="5" id="KW-0804">Transcription</keyword>
<dbReference type="InterPro" id="IPR013249">
    <property type="entry name" value="RNA_pol_sigma70_r4_t2"/>
</dbReference>
<dbReference type="InterPro" id="IPR014284">
    <property type="entry name" value="RNA_pol_sigma-70_dom"/>
</dbReference>
<dbReference type="SUPFAM" id="SSF88946">
    <property type="entry name" value="Sigma2 domain of RNA polymerase sigma factors"/>
    <property type="match status" value="1"/>
</dbReference>
<keyword evidence="10" id="KW-1185">Reference proteome</keyword>
<gene>
    <name evidence="9" type="ORF">Acor_23030</name>
</gene>
<dbReference type="NCBIfam" id="TIGR02960">
    <property type="entry name" value="SigX5"/>
    <property type="match status" value="1"/>
</dbReference>
<evidence type="ECO:0000256" key="1">
    <source>
        <dbReference type="ARBA" id="ARBA00010641"/>
    </source>
</evidence>
<feature type="domain" description="SnoaL-like" evidence="8">
    <location>
        <begin position="216"/>
        <end position="272"/>
    </location>
</feature>
<comment type="subunit">
    <text evidence="2">Interacts transiently with the RNA polymerase catalytic core formed by RpoA, RpoB, RpoC and RpoZ (2 alpha, 1 beta, 1 beta' and 1 omega subunit) to form the RNA polymerase holoenzyme that can initiate transcription.</text>
</comment>
<evidence type="ECO:0000313" key="10">
    <source>
        <dbReference type="Proteomes" id="UP000334990"/>
    </source>
</evidence>
<evidence type="ECO:0000259" key="7">
    <source>
        <dbReference type="Pfam" id="PF08281"/>
    </source>
</evidence>
<name>A0A5M3VWA5_9ACTN</name>
<dbReference type="Proteomes" id="UP000334990">
    <property type="component" value="Unassembled WGS sequence"/>
</dbReference>
<dbReference type="InterPro" id="IPR036388">
    <property type="entry name" value="WH-like_DNA-bd_sf"/>
</dbReference>
<dbReference type="Gene3D" id="1.10.1740.10">
    <property type="match status" value="1"/>
</dbReference>
<dbReference type="InterPro" id="IPR013325">
    <property type="entry name" value="RNA_pol_sigma_r2"/>
</dbReference>
<dbReference type="SUPFAM" id="SSF54427">
    <property type="entry name" value="NTF2-like"/>
    <property type="match status" value="1"/>
</dbReference>
<evidence type="ECO:0000313" key="9">
    <source>
        <dbReference type="EMBL" id="GES00240.1"/>
    </source>
</evidence>
<reference evidence="9 10" key="1">
    <citation type="submission" date="2019-10" db="EMBL/GenBank/DDBJ databases">
        <title>Whole genome shotgun sequence of Acrocarpospora corrugata NBRC 13972.</title>
        <authorList>
            <person name="Ichikawa N."/>
            <person name="Kimura A."/>
            <person name="Kitahashi Y."/>
            <person name="Komaki H."/>
            <person name="Oguchi A."/>
        </authorList>
    </citation>
    <scope>NUCLEOTIDE SEQUENCE [LARGE SCALE GENOMIC DNA]</scope>
    <source>
        <strain evidence="9 10">NBRC 13972</strain>
    </source>
</reference>
<dbReference type="Pfam" id="PF08281">
    <property type="entry name" value="Sigma70_r4_2"/>
    <property type="match status" value="1"/>
</dbReference>
<dbReference type="GO" id="GO:0006352">
    <property type="term" value="P:DNA-templated transcription initiation"/>
    <property type="evidence" value="ECO:0007669"/>
    <property type="project" value="InterPro"/>
</dbReference>
<dbReference type="PANTHER" id="PTHR43133">
    <property type="entry name" value="RNA POLYMERASE ECF-TYPE SIGMA FACTO"/>
    <property type="match status" value="1"/>
</dbReference>
<sequence length="341" mass="36479">MSGPAASVPGVDVTDVTAAQMAGTDERLAAALAGDQWAFAGLVGPYRAGLLVHCYRMLGSLQEAEEALQETLLRAWRSLATYQGRAPLSHWLHKIATTACLKAAARRERLPATLAEVGHLQPFPDNLLEPLDPAQVAQAREGVQLAFIAALQLLPATQRAVLILREVLCWSAAEVAGYLGTSVPAINSMLQRARATLGAAGPIEPGPPPAAERAIVARFMDCWQRRDIDALAALLREDAILRMPPEAVEIIGRAAVVSFFATEPADGRLDLIELVPVAANRQPALAAYLPEPTGLCRGYGIMVLTITPTGIAEITGFPSPDLFDRFGLPEHRPSGEILTRR</sequence>
<dbReference type="Gene3D" id="3.10.450.50">
    <property type="match status" value="1"/>
</dbReference>
<dbReference type="GO" id="GO:0003677">
    <property type="term" value="F:DNA binding"/>
    <property type="evidence" value="ECO:0007669"/>
    <property type="project" value="InterPro"/>
</dbReference>
<accession>A0A5M3VWA5</accession>
<dbReference type="Pfam" id="PF12680">
    <property type="entry name" value="SnoaL_2"/>
    <property type="match status" value="1"/>
</dbReference>
<protein>
    <submittedName>
        <fullName evidence="9">RNA polymerase sigma factor</fullName>
    </submittedName>
</protein>
<dbReference type="Gene3D" id="1.10.10.10">
    <property type="entry name" value="Winged helix-like DNA-binding domain superfamily/Winged helix DNA-binding domain"/>
    <property type="match status" value="1"/>
</dbReference>
<feature type="domain" description="RNA polymerase sigma factor 70 region 4 type 2" evidence="7">
    <location>
        <begin position="146"/>
        <end position="197"/>
    </location>
</feature>
<evidence type="ECO:0000259" key="8">
    <source>
        <dbReference type="Pfam" id="PF12680"/>
    </source>
</evidence>
<dbReference type="NCBIfam" id="NF006089">
    <property type="entry name" value="PRK08241.1"/>
    <property type="match status" value="1"/>
</dbReference>
<dbReference type="InterPro" id="IPR007627">
    <property type="entry name" value="RNA_pol_sigma70_r2"/>
</dbReference>
<organism evidence="9 10">
    <name type="scientific">Acrocarpospora corrugata</name>
    <dbReference type="NCBI Taxonomy" id="35763"/>
    <lineage>
        <taxon>Bacteria</taxon>
        <taxon>Bacillati</taxon>
        <taxon>Actinomycetota</taxon>
        <taxon>Actinomycetes</taxon>
        <taxon>Streptosporangiales</taxon>
        <taxon>Streptosporangiaceae</taxon>
        <taxon>Acrocarpospora</taxon>
    </lineage>
</organism>
<evidence type="ECO:0000259" key="6">
    <source>
        <dbReference type="Pfam" id="PF04542"/>
    </source>
</evidence>
<dbReference type="NCBIfam" id="TIGR02937">
    <property type="entry name" value="sigma70-ECF"/>
    <property type="match status" value="1"/>
</dbReference>
<dbReference type="InterPro" id="IPR013324">
    <property type="entry name" value="RNA_pol_sigma_r3/r4-like"/>
</dbReference>
<dbReference type="InterPro" id="IPR014305">
    <property type="entry name" value="RNA_pol_sigma-G_actinobac"/>
</dbReference>
<dbReference type="CDD" id="cd06171">
    <property type="entry name" value="Sigma70_r4"/>
    <property type="match status" value="1"/>
</dbReference>
<evidence type="ECO:0000256" key="2">
    <source>
        <dbReference type="ARBA" id="ARBA00011344"/>
    </source>
</evidence>
<dbReference type="Pfam" id="PF04542">
    <property type="entry name" value="Sigma70_r2"/>
    <property type="match status" value="1"/>
</dbReference>
<comment type="caution">
    <text evidence="9">The sequence shown here is derived from an EMBL/GenBank/DDBJ whole genome shotgun (WGS) entry which is preliminary data.</text>
</comment>